<dbReference type="InterPro" id="IPR036803">
    <property type="entry name" value="Porphobilinogen_deaminase_C_sf"/>
</dbReference>
<dbReference type="Proteomes" id="UP000198348">
    <property type="component" value="Unassembled WGS sequence"/>
</dbReference>
<feature type="domain" description="Porphobilinogen deaminase N-terminal" evidence="8">
    <location>
        <begin position="5"/>
        <end position="208"/>
    </location>
</feature>
<dbReference type="NCBIfam" id="TIGR00212">
    <property type="entry name" value="hemC"/>
    <property type="match status" value="1"/>
</dbReference>
<evidence type="ECO:0000313" key="11">
    <source>
        <dbReference type="Proteomes" id="UP000198348"/>
    </source>
</evidence>
<evidence type="ECO:0000256" key="6">
    <source>
        <dbReference type="ARBA" id="ARBA00048169"/>
    </source>
</evidence>
<evidence type="ECO:0000259" key="9">
    <source>
        <dbReference type="Pfam" id="PF03900"/>
    </source>
</evidence>
<protein>
    <recommendedName>
        <fullName evidence="7">Porphobilinogen deaminase</fullName>
        <shortName evidence="7">PBG</shortName>
        <ecNumber evidence="7">2.5.1.61</ecNumber>
    </recommendedName>
    <alternativeName>
        <fullName evidence="7">Hydroxymethylbilane synthase</fullName>
        <shortName evidence="7">HMBS</shortName>
    </alternativeName>
    <alternativeName>
        <fullName evidence="7">Pre-uroporphyrinogen synthase</fullName>
    </alternativeName>
</protein>
<dbReference type="PIRSF" id="PIRSF001438">
    <property type="entry name" value="4pyrrol_synth_OHMeBilane_synth"/>
    <property type="match status" value="1"/>
</dbReference>
<dbReference type="Pfam" id="PF03900">
    <property type="entry name" value="Porphobil_deamC"/>
    <property type="match status" value="1"/>
</dbReference>
<proteinExistence type="inferred from homology"/>
<dbReference type="GO" id="GO:0006782">
    <property type="term" value="P:protoporphyrinogen IX biosynthetic process"/>
    <property type="evidence" value="ECO:0007669"/>
    <property type="project" value="UniProtKB-UniRule"/>
</dbReference>
<comment type="function">
    <text evidence="1 7">Tetrapolymerization of the monopyrrole PBG into the hydroxymethylbilane pre-uroporphyrinogen in several discrete steps.</text>
</comment>
<dbReference type="Gene3D" id="3.30.160.40">
    <property type="entry name" value="Porphobilinogen deaminase, C-terminal domain"/>
    <property type="match status" value="1"/>
</dbReference>
<comment type="miscellaneous">
    <text evidence="7">The porphobilinogen subunits are added to the dipyrromethane group.</text>
</comment>
<dbReference type="InterPro" id="IPR022419">
    <property type="entry name" value="Porphobilin_deaminase_cofac_BS"/>
</dbReference>
<dbReference type="PANTHER" id="PTHR11557:SF0">
    <property type="entry name" value="PORPHOBILINOGEN DEAMINASE"/>
    <property type="match status" value="1"/>
</dbReference>
<evidence type="ECO:0000256" key="4">
    <source>
        <dbReference type="ARBA" id="ARBA00022679"/>
    </source>
</evidence>
<gene>
    <name evidence="7" type="primary">hemC</name>
    <name evidence="10" type="ORF">SAMN06265360_1056</name>
</gene>
<dbReference type="InterPro" id="IPR022417">
    <property type="entry name" value="Porphobilin_deaminase_N"/>
</dbReference>
<evidence type="ECO:0000259" key="8">
    <source>
        <dbReference type="Pfam" id="PF01379"/>
    </source>
</evidence>
<dbReference type="PANTHER" id="PTHR11557">
    <property type="entry name" value="PORPHOBILINOGEN DEAMINASE"/>
    <property type="match status" value="1"/>
</dbReference>
<feature type="modified residue" description="S-(dipyrrolylmethanemethyl)cysteine" evidence="7">
    <location>
        <position position="238"/>
    </location>
</feature>
<evidence type="ECO:0000256" key="5">
    <source>
        <dbReference type="ARBA" id="ARBA00023244"/>
    </source>
</evidence>
<evidence type="ECO:0000256" key="7">
    <source>
        <dbReference type="HAMAP-Rule" id="MF_00260"/>
    </source>
</evidence>
<dbReference type="OrthoDB" id="9810298at2"/>
<dbReference type="PRINTS" id="PR00151">
    <property type="entry name" value="PORPHBDMNASE"/>
</dbReference>
<comment type="catalytic activity">
    <reaction evidence="6 7">
        <text>4 porphobilinogen + H2O = hydroxymethylbilane + 4 NH4(+)</text>
        <dbReference type="Rhea" id="RHEA:13185"/>
        <dbReference type="ChEBI" id="CHEBI:15377"/>
        <dbReference type="ChEBI" id="CHEBI:28938"/>
        <dbReference type="ChEBI" id="CHEBI:57845"/>
        <dbReference type="ChEBI" id="CHEBI:58126"/>
        <dbReference type="EC" id="2.5.1.61"/>
    </reaction>
</comment>
<comment type="similarity">
    <text evidence="2 7">Belongs to the HMBS family.</text>
</comment>
<dbReference type="InterPro" id="IPR022418">
    <property type="entry name" value="Porphobilinogen_deaminase_C"/>
</dbReference>
<keyword evidence="5 7" id="KW-0627">Porphyrin biosynthesis</keyword>
<sequence>MTGTIRIGTRASTLALAQARTIADKLESAGHTVETVRISTSGDRSGAPVTEIGVGVFTSALREALHAGDIDVAVHSYKDLPTAEEPGLVVAAVPEREDPRDVLVARDGLTLGELPAGAVVGTGSPRRACQLRALGLGLEVTGIRGNIDTRMRKVADGEMDGVVLARAGLARVGRLDEATETIDPIQMLPAPAQGALAVECRSADVELEQLLRDSAEDSSARAAVVAERAVLATLEAGCSAPVGALADVVSDIDDTDGVAHTVMRILLRGVAASGESDGGEVLRASATGDLSEAEFLGKKVAAELLDLGAGASKSLGM</sequence>
<dbReference type="FunFam" id="3.40.190.10:FF:000005">
    <property type="entry name" value="Porphobilinogen deaminase"/>
    <property type="match status" value="1"/>
</dbReference>
<dbReference type="SUPFAM" id="SSF54782">
    <property type="entry name" value="Porphobilinogen deaminase (hydroxymethylbilane synthase), C-terminal domain"/>
    <property type="match status" value="1"/>
</dbReference>
<dbReference type="EC" id="2.5.1.61" evidence="7"/>
<dbReference type="GO" id="GO:0005737">
    <property type="term" value="C:cytoplasm"/>
    <property type="evidence" value="ECO:0007669"/>
    <property type="project" value="UniProtKB-UniRule"/>
</dbReference>
<dbReference type="AlphaFoldDB" id="A0A238W1Z0"/>
<feature type="domain" description="Porphobilinogen deaminase C-terminal" evidence="9">
    <location>
        <begin position="223"/>
        <end position="305"/>
    </location>
</feature>
<dbReference type="GO" id="GO:0004418">
    <property type="term" value="F:hydroxymethylbilane synthase activity"/>
    <property type="evidence" value="ECO:0007669"/>
    <property type="project" value="UniProtKB-UniRule"/>
</dbReference>
<name>A0A238W1Z0_9PSEU</name>
<comment type="cofactor">
    <cofactor evidence="7">
        <name>dipyrromethane</name>
        <dbReference type="ChEBI" id="CHEBI:60342"/>
    </cofactor>
    <text evidence="7">Binds 1 dipyrromethane group covalently.</text>
</comment>
<dbReference type="InterPro" id="IPR000860">
    <property type="entry name" value="HemC"/>
</dbReference>
<dbReference type="RefSeq" id="WP_089300358.1">
    <property type="nucleotide sequence ID" value="NZ_FZNW01000005.1"/>
</dbReference>
<dbReference type="Gene3D" id="3.40.190.10">
    <property type="entry name" value="Periplasmic binding protein-like II"/>
    <property type="match status" value="2"/>
</dbReference>
<accession>A0A238W1Z0</accession>
<dbReference type="Pfam" id="PF01379">
    <property type="entry name" value="Porphobil_deam"/>
    <property type="match status" value="1"/>
</dbReference>
<evidence type="ECO:0000313" key="10">
    <source>
        <dbReference type="EMBL" id="SNR40133.1"/>
    </source>
</evidence>
<dbReference type="HAMAP" id="MF_00260">
    <property type="entry name" value="Porphobil_deam"/>
    <property type="match status" value="1"/>
</dbReference>
<comment type="subunit">
    <text evidence="3 7">Monomer.</text>
</comment>
<evidence type="ECO:0000256" key="3">
    <source>
        <dbReference type="ARBA" id="ARBA00011245"/>
    </source>
</evidence>
<evidence type="ECO:0000256" key="2">
    <source>
        <dbReference type="ARBA" id="ARBA00005638"/>
    </source>
</evidence>
<reference evidence="10 11" key="1">
    <citation type="submission" date="2017-06" db="EMBL/GenBank/DDBJ databases">
        <authorList>
            <person name="Kim H.J."/>
            <person name="Triplett B.A."/>
        </authorList>
    </citation>
    <scope>NUCLEOTIDE SEQUENCE [LARGE SCALE GENOMIC DNA]</scope>
    <source>
        <strain evidence="10 11">DSM 45207</strain>
    </source>
</reference>
<dbReference type="SUPFAM" id="SSF53850">
    <property type="entry name" value="Periplasmic binding protein-like II"/>
    <property type="match status" value="1"/>
</dbReference>
<keyword evidence="11" id="KW-1185">Reference proteome</keyword>
<keyword evidence="4 7" id="KW-0808">Transferase</keyword>
<dbReference type="PROSITE" id="PS00533">
    <property type="entry name" value="PORPHOBILINOGEN_DEAM"/>
    <property type="match status" value="1"/>
</dbReference>
<organism evidence="10 11">
    <name type="scientific">Haloechinothrix alba</name>
    <dbReference type="NCBI Taxonomy" id="664784"/>
    <lineage>
        <taxon>Bacteria</taxon>
        <taxon>Bacillati</taxon>
        <taxon>Actinomycetota</taxon>
        <taxon>Actinomycetes</taxon>
        <taxon>Pseudonocardiales</taxon>
        <taxon>Pseudonocardiaceae</taxon>
        <taxon>Haloechinothrix</taxon>
    </lineage>
</organism>
<evidence type="ECO:0000256" key="1">
    <source>
        <dbReference type="ARBA" id="ARBA00002869"/>
    </source>
</evidence>
<dbReference type="EMBL" id="FZNW01000005">
    <property type="protein sequence ID" value="SNR40133.1"/>
    <property type="molecule type" value="Genomic_DNA"/>
</dbReference>